<keyword evidence="1" id="KW-0479">Metal-binding</keyword>
<dbReference type="GO" id="GO:0008270">
    <property type="term" value="F:zinc ion binding"/>
    <property type="evidence" value="ECO:0007669"/>
    <property type="project" value="UniProtKB-KW"/>
</dbReference>
<organism evidence="8 9">
    <name type="scientific">Stegodyphus mimosarum</name>
    <name type="common">African social velvet spider</name>
    <dbReference type="NCBI Taxonomy" id="407821"/>
    <lineage>
        <taxon>Eukaryota</taxon>
        <taxon>Metazoa</taxon>
        <taxon>Ecdysozoa</taxon>
        <taxon>Arthropoda</taxon>
        <taxon>Chelicerata</taxon>
        <taxon>Arachnida</taxon>
        <taxon>Araneae</taxon>
        <taxon>Araneomorphae</taxon>
        <taxon>Entelegynae</taxon>
        <taxon>Eresoidea</taxon>
        <taxon>Eresidae</taxon>
        <taxon>Stegodyphus</taxon>
    </lineage>
</organism>
<dbReference type="PROSITE" id="PS01359">
    <property type="entry name" value="ZF_PHD_1"/>
    <property type="match status" value="1"/>
</dbReference>
<feature type="compositionally biased region" description="Basic residues" evidence="6">
    <location>
        <begin position="1006"/>
        <end position="1015"/>
    </location>
</feature>
<feature type="compositionally biased region" description="Basic residues" evidence="6">
    <location>
        <begin position="819"/>
        <end position="840"/>
    </location>
</feature>
<feature type="compositionally biased region" description="Polar residues" evidence="6">
    <location>
        <begin position="1868"/>
        <end position="1885"/>
    </location>
</feature>
<keyword evidence="9" id="KW-1185">Reference proteome</keyword>
<proteinExistence type="predicted"/>
<feature type="compositionally biased region" description="Basic and acidic residues" evidence="6">
    <location>
        <begin position="1759"/>
        <end position="1800"/>
    </location>
</feature>
<feature type="compositionally biased region" description="Basic and acidic residues" evidence="6">
    <location>
        <begin position="1077"/>
        <end position="1092"/>
    </location>
</feature>
<accession>A0A087U476</accession>
<feature type="compositionally biased region" description="Basic and acidic residues" evidence="6">
    <location>
        <begin position="173"/>
        <end position="187"/>
    </location>
</feature>
<name>A0A087U476_STEMI</name>
<feature type="compositionally biased region" description="Basic and acidic residues" evidence="6">
    <location>
        <begin position="416"/>
        <end position="432"/>
    </location>
</feature>
<dbReference type="Pfam" id="PF00628">
    <property type="entry name" value="PHD"/>
    <property type="match status" value="1"/>
</dbReference>
<feature type="compositionally biased region" description="Basic and acidic residues" evidence="6">
    <location>
        <begin position="666"/>
        <end position="676"/>
    </location>
</feature>
<dbReference type="InterPro" id="IPR028938">
    <property type="entry name" value="Rsf1-like"/>
</dbReference>
<feature type="compositionally biased region" description="Acidic residues" evidence="6">
    <location>
        <begin position="1674"/>
        <end position="1683"/>
    </location>
</feature>
<feature type="compositionally biased region" description="Basic residues" evidence="6">
    <location>
        <begin position="677"/>
        <end position="699"/>
    </location>
</feature>
<feature type="compositionally biased region" description="Acidic residues" evidence="6">
    <location>
        <begin position="1252"/>
        <end position="1263"/>
    </location>
</feature>
<keyword evidence="5" id="KW-0175">Coiled coil</keyword>
<feature type="coiled-coil region" evidence="5">
    <location>
        <begin position="1364"/>
        <end position="1391"/>
    </location>
</feature>
<feature type="region of interest" description="Disordered" evidence="6">
    <location>
        <begin position="1486"/>
        <end position="1802"/>
    </location>
</feature>
<evidence type="ECO:0000313" key="8">
    <source>
        <dbReference type="EMBL" id="KFM72165.1"/>
    </source>
</evidence>
<evidence type="ECO:0000256" key="2">
    <source>
        <dbReference type="ARBA" id="ARBA00022771"/>
    </source>
</evidence>
<feature type="region of interest" description="Disordered" evidence="6">
    <location>
        <begin position="1077"/>
        <end position="1120"/>
    </location>
</feature>
<dbReference type="InterPro" id="IPR013083">
    <property type="entry name" value="Znf_RING/FYVE/PHD"/>
</dbReference>
<feature type="compositionally biased region" description="Acidic residues" evidence="6">
    <location>
        <begin position="1911"/>
        <end position="1920"/>
    </location>
</feature>
<feature type="region of interest" description="Disordered" evidence="6">
    <location>
        <begin position="361"/>
        <end position="436"/>
    </location>
</feature>
<feature type="compositionally biased region" description="Basic and acidic residues" evidence="6">
    <location>
        <begin position="560"/>
        <end position="576"/>
    </location>
</feature>
<keyword evidence="3" id="KW-0862">Zinc</keyword>
<feature type="compositionally biased region" description="Polar residues" evidence="6">
    <location>
        <begin position="67"/>
        <end position="79"/>
    </location>
</feature>
<dbReference type="OrthoDB" id="6437662at2759"/>
<evidence type="ECO:0000256" key="6">
    <source>
        <dbReference type="SAM" id="MobiDB-lite"/>
    </source>
</evidence>
<feature type="compositionally biased region" description="Basic and acidic residues" evidence="6">
    <location>
        <begin position="1531"/>
        <end position="1542"/>
    </location>
</feature>
<dbReference type="GO" id="GO:0045892">
    <property type="term" value="P:negative regulation of DNA-templated transcription"/>
    <property type="evidence" value="ECO:0007669"/>
    <property type="project" value="TreeGrafter"/>
</dbReference>
<dbReference type="PANTHER" id="PTHR14296">
    <property type="entry name" value="REMODELING AND SPACING FACTOR 1"/>
    <property type="match status" value="1"/>
</dbReference>
<feature type="compositionally biased region" description="Basic and acidic residues" evidence="6">
    <location>
        <begin position="80"/>
        <end position="100"/>
    </location>
</feature>
<dbReference type="InterPro" id="IPR019787">
    <property type="entry name" value="Znf_PHD-finger"/>
</dbReference>
<feature type="region of interest" description="Disordered" evidence="6">
    <location>
        <begin position="757"/>
        <end position="796"/>
    </location>
</feature>
<gene>
    <name evidence="8" type="ORF">X975_04906</name>
</gene>
<dbReference type="PROSITE" id="PS50016">
    <property type="entry name" value="ZF_PHD_2"/>
    <property type="match status" value="1"/>
</dbReference>
<dbReference type="STRING" id="407821.A0A087U476"/>
<dbReference type="EMBL" id="KK118071">
    <property type="protein sequence ID" value="KFM72165.1"/>
    <property type="molecule type" value="Genomic_DNA"/>
</dbReference>
<reference evidence="8 9" key="1">
    <citation type="submission" date="2013-11" db="EMBL/GenBank/DDBJ databases">
        <title>Genome sequencing of Stegodyphus mimosarum.</title>
        <authorList>
            <person name="Bechsgaard J."/>
        </authorList>
    </citation>
    <scope>NUCLEOTIDE SEQUENCE [LARGE SCALE GENOMIC DNA]</scope>
</reference>
<feature type="region of interest" description="Disordered" evidence="6">
    <location>
        <begin position="1138"/>
        <end position="1265"/>
    </location>
</feature>
<feature type="compositionally biased region" description="Basic residues" evidence="6">
    <location>
        <begin position="1224"/>
        <end position="1237"/>
    </location>
</feature>
<dbReference type="CDD" id="cd15543">
    <property type="entry name" value="PHD_RSF1"/>
    <property type="match status" value="1"/>
</dbReference>
<feature type="region of interest" description="Disordered" evidence="6">
    <location>
        <begin position="1976"/>
        <end position="2110"/>
    </location>
</feature>
<feature type="region of interest" description="Disordered" evidence="6">
    <location>
        <begin position="1006"/>
        <end position="1057"/>
    </location>
</feature>
<sequence>MKKIHFTVLEADDNTHSVVQNDKSCNNVEVMSDGKEKELMGSFDKNAAQVEAASKIAECCTVKAESSENTGNSVGGNSKQQEKKHVVTDREKEQEVKPPDSSEQTSRKIKLTDEEAEEPLKSSDIGGEQSDQKITDKQLTSSEEVLENKNISVPKDETKMCVVSSDNDIVRNDFDIKKSSGESDKCASTKSQENADSSVSFSSAVSVETGIKSLEDNSKCSEMNLHCPESEVSNSNLICRDIVKNGISESRDLNSSDRDSEKCTEVLLKNEKTSISINSDSEIAAISLNNVPEDEKEVCKDLNSLNEVSDVNCVSLEKHESAAVTSEHIPVLPEKNSASSSIDTSDISENNVLVNVANEKLSAKASDESSKSKCDSANAEKNKSLPKTNEVLADSNSDMPDERKNKCQVVNNNSESHIENDKGSEANKEVDVPFKNSHIKPAVEDIDSSKKASLNCAENKIEKELESKINEGNADCIVSDGQLSKKCELPNIDEQISAHESEIHSASKKDSFQADIKESLINDTCSGKKEININSNHDSGSKNLESVSDLTDAVENKSVVSDHVKSISELDNENKKSTSSIQDEVKESSAPVTCDVDNDQTDIKNDEEVEKNKSILLEADNKMNGDKNDSSESGVRGISTSAGKGKLSDIEEISVVNGDKTSSVQADEKNFEEVNKIKKVSKKVSGKSNKKGVKSKSKKVASDQNLEKNSDCNKSPINSNSEQNCSNNDLEKSCKNLVVSIVDAKISGMADMPALNEPCLDETDKKVPMDKDTSEDSSVKCNESIKVEEESEKKEMPEVSININRISAELSTPVIESKRKCRKPRRRARWDVRRSRKKSSKTACKDKPVSVCKEIIIENSNESVLEIPSCDTKPKSKGSKSSLEKNKASADAAVVELNENSSFEKEEDISLAVIKESLKSPRNSESKCNLKVPNLRISVRDMYDIYIVMNNICLETKFKHPSYSNSASVVSNESSLYVKSDQISGLSFDTMNDEVIPIDISSASPVKKKKGRLRPKGPDPTPKESKVPVLKSSVKTPAKSAKKRNVNNSKKLSDANEDQFSIPEGFLEILGNAENDLHSSSKEPARKSRRSADLSVISLQSSEGESTPRKRSRRIQEQHQKKISELAVEMEREQRMLEQLAKKSNAKKNVPQKTPEKTPLKAKESKKPVKTKLPPPVPEEIILDSKRATRKMNSRSRNMTKMTLMYEDESKDSEFSTSRDTDKSKKRRKGRGTRKGFRPWDVSSESSSSIEELTEEEEEEEHEEPLVFEVNEDEFACEEVEEDAEPVVIRRARTAKKTSEGESEEPVVIDDKPCSKCGKYDRPEWILLCDKCDNGYHTSCLIPPLMLIPDGDWFCQPCEHMFLCECLQNELQKLETVLKQKEREELRKQRLAYVGISLDNVLKPEKKEKSDESSKEDGDDKHIETKRDRKKDSSDDERQRKLYGKRSVRARRNVNYQFKEYDELIASAIQEEMLGVKLAEEAFKEAEEGADDDNDSDKSFAAKIPKTKTRKRRSKKLNDLDFTDDDEDSGEEYKGLSTDSEHTPPPSSNESDPESGVSGEWRIVRTRGKARRKVRRRRGRDSSDEEWDEEGSDTYRPVTRRAAQKNISYRELSSDEGEEEWQEPKPKKTPKRRKAASSEESEASFKETKPKKKPKVRKWVSSDSESEKSMSSSEESESSQESEDQWKVNKSCEGNRIKLNINKKAISSEDDDESTSRESVPRKRVNKIVSDESEEEESSSEDDKQDSAEDDDENSSKQVVKDKSPTEKESAKEVSVKSVEPEKLLKRDIAPNVLHREPIRETVTVVTVRDKAPLRIVKKEATKMVPCVIPYDKSPKSGHGTTPEEESDKEVPKEKESLPLATKAPGPSNVSQPNLPVSQTFSINKTPAVIQPTPERKPFTSTIMEPFSNIDEGDDSDDEVPLERIPTTCVPNPHPNKSAIYEREAEYTPAKELPGFSYTAPEEKCFPPSYTSLAPFQDYSSRPSPLKPSLVETYPSNSSPSKLTPLDTYSQNSSPKGFISLDSYSEARKKKHFYGNPSAEPEAIPRPVPPPVDSYQGEIRFPPEPYPCPPSPNTYSNRSPPHVQRDPGTPPRLYSQFPDAYAPPRSPEYYQNHQYYASEERIPRPSYQPNYAPPEQVPPFISNPYVATPVPQPNGGFMIDTLLRARNPENEEDELTGVTDIVSYITQE</sequence>
<feature type="region of interest" description="Disordered" evidence="6">
    <location>
        <begin position="62"/>
        <end position="152"/>
    </location>
</feature>
<keyword evidence="2 4" id="KW-0863">Zinc-finger</keyword>
<feature type="region of interest" description="Disordered" evidence="6">
    <location>
        <begin position="1828"/>
        <end position="1937"/>
    </location>
</feature>
<dbReference type="InterPro" id="IPR011011">
    <property type="entry name" value="Znf_FYVE_PHD"/>
</dbReference>
<dbReference type="PANTHER" id="PTHR14296:SF16">
    <property type="entry name" value="REMODELING AND SPACING FACTOR 1"/>
    <property type="match status" value="1"/>
</dbReference>
<feature type="region of interest" description="Disordered" evidence="6">
    <location>
        <begin position="173"/>
        <end position="202"/>
    </location>
</feature>
<feature type="non-terminal residue" evidence="8">
    <location>
        <position position="2188"/>
    </location>
</feature>
<feature type="compositionally biased region" description="Basic residues" evidence="6">
    <location>
        <begin position="1649"/>
        <end position="1658"/>
    </location>
</feature>
<dbReference type="InterPro" id="IPR019786">
    <property type="entry name" value="Zinc_finger_PHD-type_CS"/>
</dbReference>
<feature type="region of interest" description="Disordered" evidence="6">
    <location>
        <begin position="528"/>
        <end position="728"/>
    </location>
</feature>
<evidence type="ECO:0000259" key="7">
    <source>
        <dbReference type="PROSITE" id="PS50016"/>
    </source>
</evidence>
<feature type="compositionally biased region" description="Basic and acidic residues" evidence="6">
    <location>
        <begin position="1404"/>
        <end position="1440"/>
    </location>
</feature>
<evidence type="ECO:0000256" key="1">
    <source>
        <dbReference type="ARBA" id="ARBA00022723"/>
    </source>
</evidence>
<feature type="compositionally biased region" description="Acidic residues" evidence="6">
    <location>
        <begin position="1521"/>
        <end position="1530"/>
    </location>
</feature>
<protein>
    <submittedName>
        <fullName evidence="8">Remodeling and spacing factor 1</fullName>
    </submittedName>
</protein>
<evidence type="ECO:0000256" key="5">
    <source>
        <dbReference type="SAM" id="Coils"/>
    </source>
</evidence>
<feature type="region of interest" description="Disordered" evidence="6">
    <location>
        <begin position="1404"/>
        <end position="1444"/>
    </location>
</feature>
<dbReference type="SMART" id="SM00249">
    <property type="entry name" value="PHD"/>
    <property type="match status" value="1"/>
</dbReference>
<feature type="compositionally biased region" description="Basic and acidic residues" evidence="6">
    <location>
        <begin position="361"/>
        <end position="383"/>
    </location>
</feature>
<dbReference type="InterPro" id="IPR001965">
    <property type="entry name" value="Znf_PHD"/>
</dbReference>
<feature type="compositionally biased region" description="Basic and acidic residues" evidence="6">
    <location>
        <begin position="601"/>
        <end position="630"/>
    </location>
</feature>
<dbReference type="SUPFAM" id="SSF57903">
    <property type="entry name" value="FYVE/PHD zinc finger"/>
    <property type="match status" value="1"/>
</dbReference>
<dbReference type="OMA" id="TEANDSH"/>
<evidence type="ECO:0000256" key="3">
    <source>
        <dbReference type="ARBA" id="ARBA00022833"/>
    </source>
</evidence>
<feature type="compositionally biased region" description="Basic and acidic residues" evidence="6">
    <location>
        <begin position="762"/>
        <end position="796"/>
    </location>
</feature>
<evidence type="ECO:0000256" key="4">
    <source>
        <dbReference type="PROSITE-ProRule" id="PRU00146"/>
    </source>
</evidence>
<dbReference type="GO" id="GO:0031213">
    <property type="term" value="C:RSF complex"/>
    <property type="evidence" value="ECO:0007669"/>
    <property type="project" value="InterPro"/>
</dbReference>
<feature type="domain" description="PHD-type" evidence="7">
    <location>
        <begin position="1311"/>
        <end position="1361"/>
    </location>
</feature>
<evidence type="ECO:0000313" key="9">
    <source>
        <dbReference type="Proteomes" id="UP000054359"/>
    </source>
</evidence>
<feature type="compositionally biased region" description="Basic residues" evidence="6">
    <location>
        <begin position="1564"/>
        <end position="1579"/>
    </location>
</feature>
<feature type="compositionally biased region" description="Polar residues" evidence="6">
    <location>
        <begin position="712"/>
        <end position="728"/>
    </location>
</feature>
<feature type="compositionally biased region" description="Pro residues" evidence="6">
    <location>
        <begin position="2062"/>
        <end position="2072"/>
    </location>
</feature>
<feature type="compositionally biased region" description="Polar residues" evidence="6">
    <location>
        <begin position="1994"/>
        <end position="2015"/>
    </location>
</feature>
<feature type="compositionally biased region" description="Basic residues" evidence="6">
    <location>
        <begin position="1505"/>
        <end position="1515"/>
    </location>
</feature>
<dbReference type="GO" id="GO:0042393">
    <property type="term" value="F:histone binding"/>
    <property type="evidence" value="ECO:0007669"/>
    <property type="project" value="TreeGrafter"/>
</dbReference>
<feature type="compositionally biased region" description="Polar residues" evidence="6">
    <location>
        <begin position="532"/>
        <end position="549"/>
    </location>
</feature>
<feature type="compositionally biased region" description="Basic and acidic residues" evidence="6">
    <location>
        <begin position="1212"/>
        <end position="1223"/>
    </location>
</feature>
<feature type="compositionally biased region" description="Acidic residues" evidence="6">
    <location>
        <begin position="1583"/>
        <end position="1592"/>
    </location>
</feature>
<feature type="region of interest" description="Disordered" evidence="6">
    <location>
        <begin position="816"/>
        <end position="843"/>
    </location>
</feature>
<feature type="compositionally biased region" description="Acidic residues" evidence="6">
    <location>
        <begin position="1731"/>
        <end position="1740"/>
    </location>
</feature>
<dbReference type="Proteomes" id="UP000054359">
    <property type="component" value="Unassembled WGS sequence"/>
</dbReference>
<feature type="compositionally biased region" description="Basic and acidic residues" evidence="6">
    <location>
        <begin position="110"/>
        <end position="121"/>
    </location>
</feature>
<dbReference type="Gene3D" id="3.30.40.10">
    <property type="entry name" value="Zinc/RING finger domain, C3HC4 (zinc finger)"/>
    <property type="match status" value="1"/>
</dbReference>
<feature type="compositionally biased region" description="Basic and acidic residues" evidence="6">
    <location>
        <begin position="1154"/>
        <end position="1167"/>
    </location>
</feature>